<dbReference type="InterPro" id="IPR001296">
    <property type="entry name" value="Glyco_trans_1"/>
</dbReference>
<dbReference type="EMBL" id="FQVE01000001">
    <property type="protein sequence ID" value="SHE71238.1"/>
    <property type="molecule type" value="Genomic_DNA"/>
</dbReference>
<gene>
    <name evidence="2" type="ORF">SAMN02787073_0955</name>
</gene>
<dbReference type="Pfam" id="PF00534">
    <property type="entry name" value="Glycos_transf_1"/>
    <property type="match status" value="1"/>
</dbReference>
<dbReference type="RefSeq" id="WP_073171399.1">
    <property type="nucleotide sequence ID" value="NZ_FQVE01000001.1"/>
</dbReference>
<dbReference type="Gene3D" id="3.40.50.2000">
    <property type="entry name" value="Glycogen Phosphorylase B"/>
    <property type="match status" value="2"/>
</dbReference>
<name>A0A1M4VQN1_9FLAO</name>
<dbReference type="PANTHER" id="PTHR12526:SF630">
    <property type="entry name" value="GLYCOSYLTRANSFERASE"/>
    <property type="match status" value="1"/>
</dbReference>
<proteinExistence type="predicted"/>
<dbReference type="SUPFAM" id="SSF53756">
    <property type="entry name" value="UDP-Glycosyltransferase/glycogen phosphorylase"/>
    <property type="match status" value="1"/>
</dbReference>
<dbReference type="AlphaFoldDB" id="A0A1M4VQN1"/>
<sequence>MEKNNKIKVLFRHRSMEMGGVEKVILSILNNLDRDKFDITVCLNLNQGELRNEFPKHIKKIYLTDGKEDFSKNPLIHKLQLLRRRLKLSRALKDHKISDRLLGNKKFDIEIAPTYSAFSSVINSSNKASRKIGWFHSEINVPTLQPLVPDILKNFPQFDHMIYCSQKIKDLMHNYYPQLQYPEESVVINAIPIEEIKRKAEEKIEALPEGPVFVSVGRLHNRKGYHKLIDAHKRLIDEGFHHTIIVVGSGEEMKNLTEQIRVNNVQDTFILSGNRMNPYPYVKNADYFILPSESEAWPLVIAEALILQKPIIATDTGDVGVMIKDRETGYLINYETDEMYSAMKTFLTDPGLIARIRKNLETIEDQFDNQKIFDTVEGILEDLHRKS</sequence>
<dbReference type="CDD" id="cd03811">
    <property type="entry name" value="GT4_GT28_WabH-like"/>
    <property type="match status" value="1"/>
</dbReference>
<evidence type="ECO:0000313" key="3">
    <source>
        <dbReference type="Proteomes" id="UP000184108"/>
    </source>
</evidence>
<evidence type="ECO:0000313" key="2">
    <source>
        <dbReference type="EMBL" id="SHE71238.1"/>
    </source>
</evidence>
<dbReference type="PANTHER" id="PTHR12526">
    <property type="entry name" value="GLYCOSYLTRANSFERASE"/>
    <property type="match status" value="1"/>
</dbReference>
<dbReference type="Proteomes" id="UP000184108">
    <property type="component" value="Unassembled WGS sequence"/>
</dbReference>
<dbReference type="GO" id="GO:0016757">
    <property type="term" value="F:glycosyltransferase activity"/>
    <property type="evidence" value="ECO:0007669"/>
    <property type="project" value="InterPro"/>
</dbReference>
<evidence type="ECO:0000259" key="1">
    <source>
        <dbReference type="Pfam" id="PF00534"/>
    </source>
</evidence>
<feature type="domain" description="Glycosyl transferase family 1" evidence="1">
    <location>
        <begin position="201"/>
        <end position="359"/>
    </location>
</feature>
<organism evidence="2 3">
    <name type="scientific">Chryseobacterium vrystaatense</name>
    <dbReference type="NCBI Taxonomy" id="307480"/>
    <lineage>
        <taxon>Bacteria</taxon>
        <taxon>Pseudomonadati</taxon>
        <taxon>Bacteroidota</taxon>
        <taxon>Flavobacteriia</taxon>
        <taxon>Flavobacteriales</taxon>
        <taxon>Weeksellaceae</taxon>
        <taxon>Chryseobacterium group</taxon>
        <taxon>Chryseobacterium</taxon>
    </lineage>
</organism>
<reference evidence="3" key="1">
    <citation type="submission" date="2016-11" db="EMBL/GenBank/DDBJ databases">
        <authorList>
            <person name="Varghese N."/>
            <person name="Submissions S."/>
        </authorList>
    </citation>
    <scope>NUCLEOTIDE SEQUENCE [LARGE SCALE GENOMIC DNA]</scope>
    <source>
        <strain evidence="3">YR203</strain>
    </source>
</reference>
<keyword evidence="2" id="KW-0808">Transferase</keyword>
<protein>
    <submittedName>
        <fullName evidence="2">Glycosyltransferase involved in cell wall bisynthesis</fullName>
    </submittedName>
</protein>
<accession>A0A1M4VQN1</accession>